<dbReference type="PRINTS" id="PR00420">
    <property type="entry name" value="RNGMNOXGNASE"/>
</dbReference>
<keyword evidence="5" id="KW-1185">Reference proteome</keyword>
<name>A0ABV5EGE8_9ACTN</name>
<dbReference type="InterPro" id="IPR050493">
    <property type="entry name" value="FAD-dep_Monooxygenase_BioMet"/>
</dbReference>
<accession>A0ABV5EGE8</accession>
<reference evidence="4 5" key="1">
    <citation type="submission" date="2024-01" db="EMBL/GenBank/DDBJ databases">
        <title>Genome mining of biosynthetic gene clusters to explore secondary metabolites of Streptomyces sp.</title>
        <authorList>
            <person name="Baig A."/>
            <person name="Ajitkumar Shintre N."/>
            <person name="Kumar H."/>
            <person name="Anbarasu A."/>
            <person name="Ramaiah S."/>
        </authorList>
    </citation>
    <scope>NUCLEOTIDE SEQUENCE [LARGE SCALE GENOMIC DNA]</scope>
    <source>
        <strain evidence="4 5">A57</strain>
    </source>
</reference>
<dbReference type="EMBL" id="JAYMRP010000024">
    <property type="protein sequence ID" value="MFB8775890.1"/>
    <property type="molecule type" value="Genomic_DNA"/>
</dbReference>
<evidence type="ECO:0000256" key="1">
    <source>
        <dbReference type="ARBA" id="ARBA00023002"/>
    </source>
</evidence>
<dbReference type="SUPFAM" id="SSF51905">
    <property type="entry name" value="FAD/NAD(P)-binding domain"/>
    <property type="match status" value="1"/>
</dbReference>
<dbReference type="PANTHER" id="PTHR13789:SF309">
    <property type="entry name" value="PUTATIVE (AFU_ORTHOLOGUE AFUA_6G14510)-RELATED"/>
    <property type="match status" value="1"/>
</dbReference>
<dbReference type="RefSeq" id="WP_376734464.1">
    <property type="nucleotide sequence ID" value="NZ_JAYMRP010000024.1"/>
</dbReference>
<feature type="domain" description="FAD-binding" evidence="3">
    <location>
        <begin position="4"/>
        <end position="289"/>
    </location>
</feature>
<organism evidence="4 5">
    <name type="scientific">Streptomyces broussonetiae</name>
    <dbReference type="NCBI Taxonomy" id="2686304"/>
    <lineage>
        <taxon>Bacteria</taxon>
        <taxon>Bacillati</taxon>
        <taxon>Actinomycetota</taxon>
        <taxon>Actinomycetes</taxon>
        <taxon>Kitasatosporales</taxon>
        <taxon>Streptomycetaceae</taxon>
        <taxon>Streptomyces</taxon>
    </lineage>
</organism>
<dbReference type="Pfam" id="PF01494">
    <property type="entry name" value="FAD_binding_3"/>
    <property type="match status" value="1"/>
</dbReference>
<proteinExistence type="predicted"/>
<sequence length="402" mass="44389">MDNADVIIIGAGPIGCATAHTFADKGARVLMCDMAKGPLTRPVAEVLFPPTVQLMRRWGVELPPGRFARGTGITFYEHGHPEPVELRFPAEARPLMISYTDLADAMQESLIERYEIELLHGVEILSVELDGSVHATRGKFDTQYRADLLVGADGRTSVVRRRLYGDLPETVTSLTASAVLEGTGLKGYEQVRVITDEHGRSVRIQALGRDLIGVGLDLPSRLPAEDEVRDHLKEQFWPLLPPELHEPLDRAAAEEDGITWTAEGFRTRRSYEHGRIAMVGDAVGHVHPLVGIDPTMGFLDGQTLARYGRANGYATARPEAVGNIEYLAHAFYRVLMGRTPETVEARRGLHEHLRRDPAAREAAMWLLAADERGEELLPLMDELEGIEADDEDEYGEHVGAAK</sequence>
<dbReference type="InterPro" id="IPR002938">
    <property type="entry name" value="FAD-bd"/>
</dbReference>
<dbReference type="InterPro" id="IPR036188">
    <property type="entry name" value="FAD/NAD-bd_sf"/>
</dbReference>
<protein>
    <submittedName>
        <fullName evidence="4">NAD(P)/FAD-dependent oxidoreductase</fullName>
    </submittedName>
</protein>
<gene>
    <name evidence="4" type="ORF">VSS16_24640</name>
</gene>
<evidence type="ECO:0000259" key="3">
    <source>
        <dbReference type="Pfam" id="PF01494"/>
    </source>
</evidence>
<comment type="caution">
    <text evidence="4">The sequence shown here is derived from an EMBL/GenBank/DDBJ whole genome shotgun (WGS) entry which is preliminary data.</text>
</comment>
<dbReference type="Gene3D" id="3.50.50.60">
    <property type="entry name" value="FAD/NAD(P)-binding domain"/>
    <property type="match status" value="1"/>
</dbReference>
<keyword evidence="1" id="KW-0560">Oxidoreductase</keyword>
<dbReference type="Proteomes" id="UP001585080">
    <property type="component" value="Unassembled WGS sequence"/>
</dbReference>
<evidence type="ECO:0000313" key="5">
    <source>
        <dbReference type="Proteomes" id="UP001585080"/>
    </source>
</evidence>
<evidence type="ECO:0000256" key="2">
    <source>
        <dbReference type="ARBA" id="ARBA00023033"/>
    </source>
</evidence>
<keyword evidence="2" id="KW-0503">Monooxygenase</keyword>
<dbReference type="PANTHER" id="PTHR13789">
    <property type="entry name" value="MONOOXYGENASE"/>
    <property type="match status" value="1"/>
</dbReference>
<evidence type="ECO:0000313" key="4">
    <source>
        <dbReference type="EMBL" id="MFB8775890.1"/>
    </source>
</evidence>